<protein>
    <submittedName>
        <fullName evidence="1">Zinc ribbon domain-containing protein</fullName>
    </submittedName>
</protein>
<dbReference type="RefSeq" id="WP_220617688.1">
    <property type="nucleotide sequence ID" value="NZ_RKLR01000002.1"/>
</dbReference>
<sequence>MGVLDNITDLFASDSVDKYRCDDCDAVFEVEGGTRDPHCESCGSAAVTFINRV</sequence>
<dbReference type="EMBL" id="RKLR01000002">
    <property type="protein sequence ID" value="MBX0322702.1"/>
    <property type="molecule type" value="Genomic_DNA"/>
</dbReference>
<organism evidence="1 2">
    <name type="scientific">Haloarcula rubra</name>
    <dbReference type="NCBI Taxonomy" id="2487747"/>
    <lineage>
        <taxon>Archaea</taxon>
        <taxon>Methanobacteriati</taxon>
        <taxon>Methanobacteriota</taxon>
        <taxon>Stenosarchaea group</taxon>
        <taxon>Halobacteria</taxon>
        <taxon>Halobacteriales</taxon>
        <taxon>Haloarculaceae</taxon>
        <taxon>Haloarcula</taxon>
    </lineage>
</organism>
<evidence type="ECO:0000313" key="2">
    <source>
        <dbReference type="Proteomes" id="UP001430377"/>
    </source>
</evidence>
<reference evidence="1 2" key="1">
    <citation type="submission" date="2021-06" db="EMBL/GenBank/DDBJ databases">
        <title>Halomicroarcula sp. a new haloarchaeum isolated from saline soil.</title>
        <authorList>
            <person name="Duran-Viseras A."/>
            <person name="Sanchez-Porro C."/>
            <person name="Ventosa A."/>
        </authorList>
    </citation>
    <scope>NUCLEOTIDE SEQUENCE [LARGE SCALE GENOMIC DNA]</scope>
    <source>
        <strain evidence="1 2">F13</strain>
    </source>
</reference>
<name>A0AAW4PQX0_9EURY</name>
<gene>
    <name evidence="1" type="ORF">EGH21_06625</name>
</gene>
<keyword evidence="2" id="KW-1185">Reference proteome</keyword>
<dbReference type="AlphaFoldDB" id="A0AAW4PQX0"/>
<evidence type="ECO:0000313" key="1">
    <source>
        <dbReference type="EMBL" id="MBX0322702.1"/>
    </source>
</evidence>
<proteinExistence type="predicted"/>
<dbReference type="Proteomes" id="UP001430377">
    <property type="component" value="Unassembled WGS sequence"/>
</dbReference>
<accession>A0AAW4PQX0</accession>
<comment type="caution">
    <text evidence="1">The sequence shown here is derived from an EMBL/GenBank/DDBJ whole genome shotgun (WGS) entry which is preliminary data.</text>
</comment>